<evidence type="ECO:0000256" key="9">
    <source>
        <dbReference type="ARBA" id="ARBA00022691"/>
    </source>
</evidence>
<dbReference type="SUPFAM" id="SSF88697">
    <property type="entry name" value="PUA domain-like"/>
    <property type="match status" value="1"/>
</dbReference>
<dbReference type="GO" id="GO:0005737">
    <property type="term" value="C:cytoplasm"/>
    <property type="evidence" value="ECO:0007669"/>
    <property type="project" value="UniProtKB-SubCell"/>
</dbReference>
<dbReference type="GO" id="GO:0070042">
    <property type="term" value="F:rRNA (uridine-N3-)-methyltransferase activity"/>
    <property type="evidence" value="ECO:0007669"/>
    <property type="project" value="TreeGrafter"/>
</dbReference>
<dbReference type="SUPFAM" id="SSF75217">
    <property type="entry name" value="alpha/beta knot"/>
    <property type="match status" value="1"/>
</dbReference>
<organism evidence="15 16">
    <name type="scientific">Oceanibacterium hippocampi</name>
    <dbReference type="NCBI Taxonomy" id="745714"/>
    <lineage>
        <taxon>Bacteria</taxon>
        <taxon>Pseudomonadati</taxon>
        <taxon>Pseudomonadota</taxon>
        <taxon>Alphaproteobacteria</taxon>
        <taxon>Sneathiellales</taxon>
        <taxon>Sneathiellaceae</taxon>
        <taxon>Oceanibacterium</taxon>
    </lineage>
</organism>
<sequence>MARSNSVRLYVGDELTPGRALALDREAAHYLGNVMRRTAGDPVLLFNGRDGEWRAEIGEVGRKAVTLQVREQTRPQSVPADLWLLFAAVKRGPTDLIVQKATELGVSEIHIVTTERSQSERLRPERLHVIAREAAEQSRRLDLPGITPPEKLADLLDRWPAERALIFCDEGGTAPAALDGMAAAARKDSPAAVLIGPEGGFSEAERARIAAHPAALSVSLGPLILRAETAAIAALVLWQAARGDWRA</sequence>
<evidence type="ECO:0000256" key="12">
    <source>
        <dbReference type="PIRNR" id="PIRNR015601"/>
    </source>
</evidence>
<keyword evidence="8 12" id="KW-0808">Transferase</keyword>
<evidence type="ECO:0000256" key="11">
    <source>
        <dbReference type="ARBA" id="ARBA00047944"/>
    </source>
</evidence>
<feature type="domain" description="Ribosomal RNA small subunit methyltransferase E methyltransferase" evidence="13">
    <location>
        <begin position="79"/>
        <end position="238"/>
    </location>
</feature>
<keyword evidence="6 12" id="KW-0698">rRNA processing</keyword>
<dbReference type="Gene3D" id="2.40.240.20">
    <property type="entry name" value="Hypothetical PUA domain-like, domain 1"/>
    <property type="match status" value="1"/>
</dbReference>
<dbReference type="OrthoDB" id="9815641at2"/>
<comment type="catalytic activity">
    <reaction evidence="11 12">
        <text>uridine(1498) in 16S rRNA + S-adenosyl-L-methionine = N(3)-methyluridine(1498) in 16S rRNA + S-adenosyl-L-homocysteine + H(+)</text>
        <dbReference type="Rhea" id="RHEA:42920"/>
        <dbReference type="Rhea" id="RHEA-COMP:10283"/>
        <dbReference type="Rhea" id="RHEA-COMP:10284"/>
        <dbReference type="ChEBI" id="CHEBI:15378"/>
        <dbReference type="ChEBI" id="CHEBI:57856"/>
        <dbReference type="ChEBI" id="CHEBI:59789"/>
        <dbReference type="ChEBI" id="CHEBI:65315"/>
        <dbReference type="ChEBI" id="CHEBI:74502"/>
        <dbReference type="EC" id="2.1.1.193"/>
    </reaction>
</comment>
<evidence type="ECO:0000259" key="13">
    <source>
        <dbReference type="Pfam" id="PF04452"/>
    </source>
</evidence>
<dbReference type="InterPro" id="IPR006700">
    <property type="entry name" value="RsmE"/>
</dbReference>
<dbReference type="InterPro" id="IPR046887">
    <property type="entry name" value="RsmE_PUA-like"/>
</dbReference>
<reference evidence="15 16" key="1">
    <citation type="submission" date="2017-03" db="EMBL/GenBank/DDBJ databases">
        <authorList>
            <person name="Afonso C.L."/>
            <person name="Miller P.J."/>
            <person name="Scott M.A."/>
            <person name="Spackman E."/>
            <person name="Goraichik I."/>
            <person name="Dimitrov K.M."/>
            <person name="Suarez D.L."/>
            <person name="Swayne D.E."/>
        </authorList>
    </citation>
    <scope>NUCLEOTIDE SEQUENCE [LARGE SCALE GENOMIC DNA]</scope>
    <source>
        <strain evidence="15 16">CECT 7691</strain>
    </source>
</reference>
<evidence type="ECO:0000256" key="5">
    <source>
        <dbReference type="ARBA" id="ARBA00022490"/>
    </source>
</evidence>
<feature type="domain" description="Ribosomal RNA small subunit methyltransferase E PUA-like" evidence="14">
    <location>
        <begin position="23"/>
        <end position="69"/>
    </location>
</feature>
<evidence type="ECO:0000256" key="2">
    <source>
        <dbReference type="ARBA" id="ARBA00005528"/>
    </source>
</evidence>
<gene>
    <name evidence="15" type="primary">rsmE</name>
    <name evidence="15" type="ORF">OCH7691_01269</name>
</gene>
<evidence type="ECO:0000256" key="1">
    <source>
        <dbReference type="ARBA" id="ARBA00004496"/>
    </source>
</evidence>
<dbReference type="PANTHER" id="PTHR30027:SF3">
    <property type="entry name" value="16S RRNA (URACIL(1498)-N(3))-METHYLTRANSFERASE"/>
    <property type="match status" value="1"/>
</dbReference>
<dbReference type="NCBIfam" id="TIGR00046">
    <property type="entry name" value="RsmE family RNA methyltransferase"/>
    <property type="match status" value="1"/>
</dbReference>
<dbReference type="GO" id="GO:0070475">
    <property type="term" value="P:rRNA base methylation"/>
    <property type="evidence" value="ECO:0007669"/>
    <property type="project" value="TreeGrafter"/>
</dbReference>
<dbReference type="InterPro" id="IPR029026">
    <property type="entry name" value="tRNA_m1G_MTases_N"/>
</dbReference>
<dbReference type="EMBL" id="FWFR01000001">
    <property type="protein sequence ID" value="SLN33188.1"/>
    <property type="molecule type" value="Genomic_DNA"/>
</dbReference>
<dbReference type="NCBIfam" id="NF008696">
    <property type="entry name" value="PRK11713.3-5"/>
    <property type="match status" value="1"/>
</dbReference>
<dbReference type="InterPro" id="IPR029028">
    <property type="entry name" value="Alpha/beta_knot_MTases"/>
</dbReference>
<dbReference type="InParanoid" id="A0A1Y5S5W0"/>
<keyword evidence="7 12" id="KW-0489">Methyltransferase</keyword>
<evidence type="ECO:0000256" key="4">
    <source>
        <dbReference type="ARBA" id="ARBA00013673"/>
    </source>
</evidence>
<evidence type="ECO:0000256" key="7">
    <source>
        <dbReference type="ARBA" id="ARBA00022603"/>
    </source>
</evidence>
<protein>
    <recommendedName>
        <fullName evidence="4 12">Ribosomal RNA small subunit methyltransferase E</fullName>
        <ecNumber evidence="3 12">2.1.1.193</ecNumber>
    </recommendedName>
</protein>
<dbReference type="PIRSF" id="PIRSF015601">
    <property type="entry name" value="MTase_slr0722"/>
    <property type="match status" value="1"/>
</dbReference>
<dbReference type="EC" id="2.1.1.193" evidence="3 12"/>
<evidence type="ECO:0000313" key="16">
    <source>
        <dbReference type="Proteomes" id="UP000193200"/>
    </source>
</evidence>
<keyword evidence="9 12" id="KW-0949">S-adenosyl-L-methionine</keyword>
<comment type="subcellular location">
    <subcellularLocation>
        <location evidence="1 12">Cytoplasm</location>
    </subcellularLocation>
</comment>
<comment type="similarity">
    <text evidence="2 12">Belongs to the RNA methyltransferase RsmE family.</text>
</comment>
<dbReference type="RefSeq" id="WP_085882504.1">
    <property type="nucleotide sequence ID" value="NZ_FWFR01000001.1"/>
</dbReference>
<dbReference type="Pfam" id="PF20260">
    <property type="entry name" value="PUA_4"/>
    <property type="match status" value="1"/>
</dbReference>
<dbReference type="Gene3D" id="3.40.1280.10">
    <property type="match status" value="1"/>
</dbReference>
<comment type="function">
    <text evidence="10 12">Specifically methylates the N3 position of the uracil ring of uridine 1498 (m3U1498) in 16S rRNA. Acts on the fully assembled 30S ribosomal subunit.</text>
</comment>
<name>A0A1Y5S5W0_9PROT</name>
<dbReference type="AlphaFoldDB" id="A0A1Y5S5W0"/>
<proteinExistence type="inferred from homology"/>
<keyword evidence="5 12" id="KW-0963">Cytoplasm</keyword>
<dbReference type="Pfam" id="PF04452">
    <property type="entry name" value="Methyltrans_RNA"/>
    <property type="match status" value="1"/>
</dbReference>
<evidence type="ECO:0000256" key="3">
    <source>
        <dbReference type="ARBA" id="ARBA00012328"/>
    </source>
</evidence>
<accession>A0A1Y5S5W0</accession>
<evidence type="ECO:0000256" key="6">
    <source>
        <dbReference type="ARBA" id="ARBA00022552"/>
    </source>
</evidence>
<dbReference type="InterPro" id="IPR046886">
    <property type="entry name" value="RsmE_MTase_dom"/>
</dbReference>
<dbReference type="FunCoup" id="A0A1Y5S5W0">
    <property type="interactions" value="360"/>
</dbReference>
<evidence type="ECO:0000313" key="15">
    <source>
        <dbReference type="EMBL" id="SLN33188.1"/>
    </source>
</evidence>
<evidence type="ECO:0000256" key="10">
    <source>
        <dbReference type="ARBA" id="ARBA00025699"/>
    </source>
</evidence>
<evidence type="ECO:0000256" key="8">
    <source>
        <dbReference type="ARBA" id="ARBA00022679"/>
    </source>
</evidence>
<dbReference type="CDD" id="cd18084">
    <property type="entry name" value="RsmE-like"/>
    <property type="match status" value="1"/>
</dbReference>
<keyword evidence="16" id="KW-1185">Reference proteome</keyword>
<dbReference type="PANTHER" id="PTHR30027">
    <property type="entry name" value="RIBOSOMAL RNA SMALL SUBUNIT METHYLTRANSFERASE E"/>
    <property type="match status" value="1"/>
</dbReference>
<dbReference type="InterPro" id="IPR015947">
    <property type="entry name" value="PUA-like_sf"/>
</dbReference>
<evidence type="ECO:0000259" key="14">
    <source>
        <dbReference type="Pfam" id="PF20260"/>
    </source>
</evidence>
<dbReference type="Proteomes" id="UP000193200">
    <property type="component" value="Unassembled WGS sequence"/>
</dbReference>